<proteinExistence type="predicted"/>
<dbReference type="Pfam" id="PF16157">
    <property type="entry name" value="DUF4865"/>
    <property type="match status" value="1"/>
</dbReference>
<dbReference type="EMBL" id="BAAAGX010000008">
    <property type="protein sequence ID" value="GAA0235875.1"/>
    <property type="molecule type" value="Genomic_DNA"/>
</dbReference>
<accession>A0ABN0U1X3</accession>
<evidence type="ECO:0000313" key="1">
    <source>
        <dbReference type="EMBL" id="GAA0235875.1"/>
    </source>
</evidence>
<gene>
    <name evidence="1" type="ORF">GCM10009539_21490</name>
</gene>
<keyword evidence="2" id="KW-1185">Reference proteome</keyword>
<comment type="caution">
    <text evidence="1">The sequence shown here is derived from an EMBL/GenBank/DDBJ whole genome shotgun (WGS) entry which is preliminary data.</text>
</comment>
<organism evidence="1 2">
    <name type="scientific">Cryptosporangium japonicum</name>
    <dbReference type="NCBI Taxonomy" id="80872"/>
    <lineage>
        <taxon>Bacteria</taxon>
        <taxon>Bacillati</taxon>
        <taxon>Actinomycetota</taxon>
        <taxon>Actinomycetes</taxon>
        <taxon>Cryptosporangiales</taxon>
        <taxon>Cryptosporangiaceae</taxon>
        <taxon>Cryptosporangium</taxon>
    </lineage>
</organism>
<sequence>MHAMQYEIPLPTDYDMGIIRHRVATRGSALDHFPGLGLKAYLIREHAYAPFYLWNDVAGMNRFLWDGGFANIIRDFGRPPVRQWTGLAFARGPAAEARTATRLDVHLPDGDPSDVIRRAIDELVPGPDVHSAALVIDTHNWVLTHFTLGGTHPGTRYEVLHLSTPGLDEIS</sequence>
<evidence type="ECO:0000313" key="2">
    <source>
        <dbReference type="Proteomes" id="UP001500967"/>
    </source>
</evidence>
<name>A0ABN0U1X3_9ACTN</name>
<reference evidence="1 2" key="1">
    <citation type="journal article" date="2019" name="Int. J. Syst. Evol. Microbiol.">
        <title>The Global Catalogue of Microorganisms (GCM) 10K type strain sequencing project: providing services to taxonomists for standard genome sequencing and annotation.</title>
        <authorList>
            <consortium name="The Broad Institute Genomics Platform"/>
            <consortium name="The Broad Institute Genome Sequencing Center for Infectious Disease"/>
            <person name="Wu L."/>
            <person name="Ma J."/>
        </authorList>
    </citation>
    <scope>NUCLEOTIDE SEQUENCE [LARGE SCALE GENOMIC DNA]</scope>
    <source>
        <strain evidence="1 2">JCM 10425</strain>
    </source>
</reference>
<dbReference type="InterPro" id="IPR032349">
    <property type="entry name" value="DUF4865"/>
</dbReference>
<dbReference type="Proteomes" id="UP001500967">
    <property type="component" value="Unassembled WGS sequence"/>
</dbReference>
<dbReference type="RefSeq" id="WP_344648622.1">
    <property type="nucleotide sequence ID" value="NZ_BAAAGX010000008.1"/>
</dbReference>
<protein>
    <submittedName>
        <fullName evidence="1">DUF4865 family protein</fullName>
    </submittedName>
</protein>